<organism evidence="1">
    <name type="scientific">Guillardia theta</name>
    <name type="common">Cryptophyte</name>
    <name type="synonym">Cryptomonas phi</name>
    <dbReference type="NCBI Taxonomy" id="55529"/>
    <lineage>
        <taxon>Eukaryota</taxon>
        <taxon>Cryptophyceae</taxon>
        <taxon>Pyrenomonadales</taxon>
        <taxon>Geminigeraceae</taxon>
        <taxon>Guillardia</taxon>
    </lineage>
</organism>
<dbReference type="EMBL" id="HBKN01019718">
    <property type="protein sequence ID" value="CAE2300253.1"/>
    <property type="molecule type" value="Transcribed_RNA"/>
</dbReference>
<name>A0A7S4KN57_GUITH</name>
<sequence>MVFGVDDVAFFAAFTALKYAFSQAIKVGTDWYVDMTVAQNLEALYNGAKGNADRRRRPWPTIRKLVEAYKTGDQTKFRELRDALHELKDMMTQEYQEALAEHLATTSIEKAIAIVNEMLHMID</sequence>
<protein>
    <submittedName>
        <fullName evidence="1">Uncharacterized protein</fullName>
    </submittedName>
</protein>
<accession>A0A7S4KN57</accession>
<evidence type="ECO:0000313" key="1">
    <source>
        <dbReference type="EMBL" id="CAE2300253.1"/>
    </source>
</evidence>
<reference evidence="1" key="1">
    <citation type="submission" date="2021-01" db="EMBL/GenBank/DDBJ databases">
        <authorList>
            <person name="Corre E."/>
            <person name="Pelletier E."/>
            <person name="Niang G."/>
            <person name="Scheremetjew M."/>
            <person name="Finn R."/>
            <person name="Kale V."/>
            <person name="Holt S."/>
            <person name="Cochrane G."/>
            <person name="Meng A."/>
            <person name="Brown T."/>
            <person name="Cohen L."/>
        </authorList>
    </citation>
    <scope>NUCLEOTIDE SEQUENCE</scope>
    <source>
        <strain evidence="1">CCMP 2712</strain>
    </source>
</reference>
<gene>
    <name evidence="1" type="ORF">GTHE00462_LOCUS15555</name>
</gene>
<proteinExistence type="predicted"/>
<dbReference type="AlphaFoldDB" id="A0A7S4KN57"/>